<gene>
    <name evidence="2" type="ORF">N1851_013931</name>
</gene>
<keyword evidence="3" id="KW-1185">Reference proteome</keyword>
<evidence type="ECO:0000313" key="2">
    <source>
        <dbReference type="EMBL" id="KAK0146724.1"/>
    </source>
</evidence>
<feature type="region of interest" description="Disordered" evidence="1">
    <location>
        <begin position="16"/>
        <end position="38"/>
    </location>
</feature>
<dbReference type="EMBL" id="JAOPHQ010002560">
    <property type="protein sequence ID" value="KAK0146724.1"/>
    <property type="molecule type" value="Genomic_DNA"/>
</dbReference>
<accession>A0AA47MV96</accession>
<reference evidence="2" key="1">
    <citation type="journal article" date="2023" name="Front. Mar. Sci.">
        <title>A new Merluccius polli reference genome to investigate the effects of global change in West African waters.</title>
        <authorList>
            <person name="Mateo J.L."/>
            <person name="Blanco-Fernandez C."/>
            <person name="Garcia-Vazquez E."/>
            <person name="Machado-Schiaffino G."/>
        </authorList>
    </citation>
    <scope>NUCLEOTIDE SEQUENCE</scope>
    <source>
        <strain evidence="2">C29</strain>
        <tissue evidence="2">Fin</tissue>
    </source>
</reference>
<sequence>MQLRWLKILRPDPVGRSRREKRRWNNHHRGQQERQDDHPFLELQQTGFNMLERELGGIQQSVRWVNTPLSRMEMLLRPLGHIADSLGRLDEAVEHLVAATPPPPPSTRSIRSTLRSAAPGPSSGQSCGAPYVSLVDSCSFRGLLFFSVMK</sequence>
<name>A0AA47MV96_MERPO</name>
<organism evidence="2 3">
    <name type="scientific">Merluccius polli</name>
    <name type="common">Benguela hake</name>
    <name type="synonym">Merluccius cadenati</name>
    <dbReference type="NCBI Taxonomy" id="89951"/>
    <lineage>
        <taxon>Eukaryota</taxon>
        <taxon>Metazoa</taxon>
        <taxon>Chordata</taxon>
        <taxon>Craniata</taxon>
        <taxon>Vertebrata</taxon>
        <taxon>Euteleostomi</taxon>
        <taxon>Actinopterygii</taxon>
        <taxon>Neopterygii</taxon>
        <taxon>Teleostei</taxon>
        <taxon>Neoteleostei</taxon>
        <taxon>Acanthomorphata</taxon>
        <taxon>Zeiogadaria</taxon>
        <taxon>Gadariae</taxon>
        <taxon>Gadiformes</taxon>
        <taxon>Gadoidei</taxon>
        <taxon>Merlucciidae</taxon>
        <taxon>Merluccius</taxon>
    </lineage>
</organism>
<evidence type="ECO:0000256" key="1">
    <source>
        <dbReference type="SAM" id="MobiDB-lite"/>
    </source>
</evidence>
<protein>
    <submittedName>
        <fullName evidence="2">Uncharacterized protein</fullName>
    </submittedName>
</protein>
<feature type="region of interest" description="Disordered" evidence="1">
    <location>
        <begin position="99"/>
        <end position="127"/>
    </location>
</feature>
<dbReference type="AlphaFoldDB" id="A0AA47MV96"/>
<comment type="caution">
    <text evidence="2">The sequence shown here is derived from an EMBL/GenBank/DDBJ whole genome shotgun (WGS) entry which is preliminary data.</text>
</comment>
<proteinExistence type="predicted"/>
<feature type="compositionally biased region" description="Low complexity" evidence="1">
    <location>
        <begin position="107"/>
        <end position="118"/>
    </location>
</feature>
<evidence type="ECO:0000313" key="3">
    <source>
        <dbReference type="Proteomes" id="UP001174136"/>
    </source>
</evidence>
<dbReference type="Proteomes" id="UP001174136">
    <property type="component" value="Unassembled WGS sequence"/>
</dbReference>
<feature type="compositionally biased region" description="Basic residues" evidence="1">
    <location>
        <begin position="18"/>
        <end position="29"/>
    </location>
</feature>